<evidence type="ECO:0000256" key="2">
    <source>
        <dbReference type="ARBA" id="ARBA00022670"/>
    </source>
</evidence>
<dbReference type="InterPro" id="IPR037518">
    <property type="entry name" value="MPN"/>
</dbReference>
<comment type="caution">
    <text evidence="8">The sequence shown here is derived from an EMBL/GenBank/DDBJ whole genome shotgun (WGS) entry which is preliminary data.</text>
</comment>
<dbReference type="EMBL" id="DXDU01000055">
    <property type="protein sequence ID" value="HIY26196.1"/>
    <property type="molecule type" value="Genomic_DNA"/>
</dbReference>
<dbReference type="GO" id="GO:0006508">
    <property type="term" value="P:proteolysis"/>
    <property type="evidence" value="ECO:0007669"/>
    <property type="project" value="UniProtKB-KW"/>
</dbReference>
<proteinExistence type="inferred from homology"/>
<keyword evidence="3" id="KW-0479">Metal-binding</keyword>
<dbReference type="Pfam" id="PF04002">
    <property type="entry name" value="RadC"/>
    <property type="match status" value="1"/>
</dbReference>
<evidence type="ECO:0000256" key="4">
    <source>
        <dbReference type="ARBA" id="ARBA00022801"/>
    </source>
</evidence>
<dbReference type="AlphaFoldDB" id="A0A9D1YBQ3"/>
<dbReference type="PROSITE" id="PS50249">
    <property type="entry name" value="MPN"/>
    <property type="match status" value="1"/>
</dbReference>
<evidence type="ECO:0000256" key="3">
    <source>
        <dbReference type="ARBA" id="ARBA00022723"/>
    </source>
</evidence>
<dbReference type="Gene3D" id="3.40.140.10">
    <property type="entry name" value="Cytidine Deaminase, domain 2"/>
    <property type="match status" value="1"/>
</dbReference>
<reference evidence="8" key="1">
    <citation type="journal article" date="2021" name="PeerJ">
        <title>Extensive microbial diversity within the chicken gut microbiome revealed by metagenomics and culture.</title>
        <authorList>
            <person name="Gilroy R."/>
            <person name="Ravi A."/>
            <person name="Getino M."/>
            <person name="Pursley I."/>
            <person name="Horton D.L."/>
            <person name="Alikhan N.F."/>
            <person name="Baker D."/>
            <person name="Gharbi K."/>
            <person name="Hall N."/>
            <person name="Watson M."/>
            <person name="Adriaenssens E.M."/>
            <person name="Foster-Nyarko E."/>
            <person name="Jarju S."/>
            <person name="Secka A."/>
            <person name="Antonio M."/>
            <person name="Oren A."/>
            <person name="Chaudhuri R.R."/>
            <person name="La Ragione R."/>
            <person name="Hildebrand F."/>
            <person name="Pallen M.J."/>
        </authorList>
    </citation>
    <scope>NUCLEOTIDE SEQUENCE</scope>
    <source>
        <strain evidence="8">1282</strain>
    </source>
</reference>
<keyword evidence="4" id="KW-0378">Hydrolase</keyword>
<dbReference type="GO" id="GO:0046872">
    <property type="term" value="F:metal ion binding"/>
    <property type="evidence" value="ECO:0007669"/>
    <property type="project" value="UniProtKB-KW"/>
</dbReference>
<protein>
    <recommendedName>
        <fullName evidence="7">MPN domain-containing protein</fullName>
    </recommendedName>
</protein>
<dbReference type="PANTHER" id="PTHR30471">
    <property type="entry name" value="DNA REPAIR PROTEIN RADC"/>
    <property type="match status" value="1"/>
</dbReference>
<evidence type="ECO:0000256" key="1">
    <source>
        <dbReference type="ARBA" id="ARBA00010243"/>
    </source>
</evidence>
<reference evidence="8" key="2">
    <citation type="submission" date="2021-04" db="EMBL/GenBank/DDBJ databases">
        <authorList>
            <person name="Gilroy R."/>
        </authorList>
    </citation>
    <scope>NUCLEOTIDE SEQUENCE</scope>
    <source>
        <strain evidence="8">1282</strain>
    </source>
</reference>
<keyword evidence="5" id="KW-0862">Zinc</keyword>
<dbReference type="Proteomes" id="UP000823915">
    <property type="component" value="Unassembled WGS sequence"/>
</dbReference>
<gene>
    <name evidence="8" type="ORF">H9838_03375</name>
</gene>
<dbReference type="SUPFAM" id="SSF102712">
    <property type="entry name" value="JAB1/MPN domain"/>
    <property type="match status" value="1"/>
</dbReference>
<dbReference type="GO" id="GO:0008237">
    <property type="term" value="F:metallopeptidase activity"/>
    <property type="evidence" value="ECO:0007669"/>
    <property type="project" value="UniProtKB-KW"/>
</dbReference>
<keyword evidence="6" id="KW-0482">Metalloprotease</keyword>
<keyword evidence="2" id="KW-0645">Protease</keyword>
<comment type="similarity">
    <text evidence="1">Belongs to the UPF0758 family.</text>
</comment>
<evidence type="ECO:0000313" key="8">
    <source>
        <dbReference type="EMBL" id="HIY26196.1"/>
    </source>
</evidence>
<accession>A0A9D1YBQ3</accession>
<evidence type="ECO:0000313" key="9">
    <source>
        <dbReference type="Proteomes" id="UP000823915"/>
    </source>
</evidence>
<dbReference type="PROSITE" id="PS01302">
    <property type="entry name" value="UPF0758"/>
    <property type="match status" value="1"/>
</dbReference>
<evidence type="ECO:0000256" key="6">
    <source>
        <dbReference type="ARBA" id="ARBA00023049"/>
    </source>
</evidence>
<sequence length="237" mass="26635">MAQDKGGRAPGMELLEEALSLVMNRKKAGEAVDRMEEAFGSLAAVFRAPQGQLEDVAQLEEVPRRYLQLTLELARSYLEDQAGQMLRIYDLRSRADAFRPKFLGKKNEIVCLMLLDGRGHLRYNDVLLEGSVSEVPIYLRKIVRLCIEYQVQQVALAHNHPSGNPAPSRGDMLATCRVALALESIDAQLVDHLIFTEDDMFSFQESGMLGSILRHSLSLHKETLTVLEEIYKQLPPV</sequence>
<organism evidence="8 9">
    <name type="scientific">Candidatus Acutalibacter pullistercoris</name>
    <dbReference type="NCBI Taxonomy" id="2838418"/>
    <lineage>
        <taxon>Bacteria</taxon>
        <taxon>Bacillati</taxon>
        <taxon>Bacillota</taxon>
        <taxon>Clostridia</taxon>
        <taxon>Eubacteriales</taxon>
        <taxon>Acutalibacteraceae</taxon>
        <taxon>Acutalibacter</taxon>
    </lineage>
</organism>
<name>A0A9D1YBQ3_9FIRM</name>
<dbReference type="PANTHER" id="PTHR30471:SF3">
    <property type="entry name" value="UPF0758 PROTEIN YEES-RELATED"/>
    <property type="match status" value="1"/>
</dbReference>
<dbReference type="InterPro" id="IPR001405">
    <property type="entry name" value="UPF0758"/>
</dbReference>
<dbReference type="InterPro" id="IPR025657">
    <property type="entry name" value="RadC_JAB"/>
</dbReference>
<evidence type="ECO:0000259" key="7">
    <source>
        <dbReference type="PROSITE" id="PS50249"/>
    </source>
</evidence>
<dbReference type="InterPro" id="IPR020891">
    <property type="entry name" value="UPF0758_CS"/>
</dbReference>
<feature type="domain" description="MPN" evidence="7">
    <location>
        <begin position="78"/>
        <end position="209"/>
    </location>
</feature>
<evidence type="ECO:0000256" key="5">
    <source>
        <dbReference type="ARBA" id="ARBA00022833"/>
    </source>
</evidence>